<gene>
    <name evidence="1" type="primary">WBGene00098792</name>
</gene>
<evidence type="ECO:0000313" key="1">
    <source>
        <dbReference type="EnsemblMetazoa" id="PPA09238.1"/>
    </source>
</evidence>
<protein>
    <submittedName>
        <fullName evidence="1">Uncharacterized protein</fullName>
    </submittedName>
</protein>
<reference evidence="1" key="2">
    <citation type="submission" date="2022-06" db="UniProtKB">
        <authorList>
            <consortium name="EnsemblMetazoa"/>
        </authorList>
    </citation>
    <scope>IDENTIFICATION</scope>
    <source>
        <strain evidence="1">PS312</strain>
    </source>
</reference>
<reference evidence="2" key="1">
    <citation type="journal article" date="2008" name="Nat. Genet.">
        <title>The Pristionchus pacificus genome provides a unique perspective on nematode lifestyle and parasitism.</title>
        <authorList>
            <person name="Dieterich C."/>
            <person name="Clifton S.W."/>
            <person name="Schuster L.N."/>
            <person name="Chinwalla A."/>
            <person name="Delehaunty K."/>
            <person name="Dinkelacker I."/>
            <person name="Fulton L."/>
            <person name="Fulton R."/>
            <person name="Godfrey J."/>
            <person name="Minx P."/>
            <person name="Mitreva M."/>
            <person name="Roeseler W."/>
            <person name="Tian H."/>
            <person name="Witte H."/>
            <person name="Yang S.P."/>
            <person name="Wilson R.K."/>
            <person name="Sommer R.J."/>
        </authorList>
    </citation>
    <scope>NUCLEOTIDE SEQUENCE [LARGE SCALE GENOMIC DNA]</scope>
    <source>
        <strain evidence="2">PS312</strain>
    </source>
</reference>
<dbReference type="AlphaFoldDB" id="A0A2A6BJI7"/>
<keyword evidence="2" id="KW-1185">Reference proteome</keyword>
<sequence>RKYSHLLIHDKRRTREDSRASVLPHIPSILFFILFSSFPLPSVFPSPIMAHPLFVGVAALIGVLIFTGGVTMYALIQDDKTVPPGETAKCFPEIEGQLLISVDAAPWFKCLKNCTFEDVSENCQCHLHLHFDNKEGTIFPVSIPEKGLLQQSGQISFRRHRNDELMDWMTVKIGTETGRKWLAFSMDYISPNHYCLSDGVRCVKITLQIIEERYLKLRSCSKHPFLGNWDIDDSKYISPLRIPSHIYIPIMVVPFLAGAAALIGLLFIAGGVTLLTLIKDEDNVKEVDRARCFPLLEGKLLVAVDSAPWFVCGANCTLENTDQSSCLCQLKVLFDGKEEVRFNATDIGLTPQAHVMEYIRDRSDPLKGIQVTMGNETHSRELKFDSDNSYYTYIFEEKIHGEDYCVKVAVQKINEIPKFSSLLTSLPFTPYSLLTLPRLLQYSHLLHTVLRFDALPLISPY</sequence>
<dbReference type="EnsemblMetazoa" id="PPA09238.1">
    <property type="protein sequence ID" value="PPA09238.1"/>
    <property type="gene ID" value="WBGene00098792"/>
</dbReference>
<accession>A0A8R1U8Y6</accession>
<organism evidence="1 2">
    <name type="scientific">Pristionchus pacificus</name>
    <name type="common">Parasitic nematode worm</name>
    <dbReference type="NCBI Taxonomy" id="54126"/>
    <lineage>
        <taxon>Eukaryota</taxon>
        <taxon>Metazoa</taxon>
        <taxon>Ecdysozoa</taxon>
        <taxon>Nematoda</taxon>
        <taxon>Chromadorea</taxon>
        <taxon>Rhabditida</taxon>
        <taxon>Rhabditina</taxon>
        <taxon>Diplogasteromorpha</taxon>
        <taxon>Diplogasteroidea</taxon>
        <taxon>Neodiplogasteridae</taxon>
        <taxon>Pristionchus</taxon>
    </lineage>
</organism>
<evidence type="ECO:0000313" key="2">
    <source>
        <dbReference type="Proteomes" id="UP000005239"/>
    </source>
</evidence>
<name>A0A2A6BJI7_PRIPA</name>
<accession>A0A2A6BJI7</accession>
<dbReference type="Proteomes" id="UP000005239">
    <property type="component" value="Unassembled WGS sequence"/>
</dbReference>
<proteinExistence type="predicted"/>